<dbReference type="Proteomes" id="UP000014923">
    <property type="component" value="Unassembled WGS sequence"/>
</dbReference>
<feature type="transmembrane region" description="Helical" evidence="7">
    <location>
        <begin position="196"/>
        <end position="220"/>
    </location>
</feature>
<feature type="transmembrane region" description="Helical" evidence="7">
    <location>
        <begin position="155"/>
        <end position="176"/>
    </location>
</feature>
<dbReference type="GO" id="GO:0022857">
    <property type="term" value="F:transmembrane transporter activity"/>
    <property type="evidence" value="ECO:0007669"/>
    <property type="project" value="InterPro"/>
</dbReference>
<feature type="transmembrane region" description="Helical" evidence="7">
    <location>
        <begin position="448"/>
        <end position="465"/>
    </location>
</feature>
<dbReference type="Pfam" id="PF13520">
    <property type="entry name" value="AA_permease_2"/>
    <property type="match status" value="1"/>
</dbReference>
<feature type="transmembrane region" description="Helical" evidence="7">
    <location>
        <begin position="232"/>
        <end position="256"/>
    </location>
</feature>
<reference evidence="8" key="1">
    <citation type="submission" date="2013-03" db="EMBL/GenBank/DDBJ databases">
        <title>Draft genome sequence of the hydrogen-ethanol-producing anaerobic alkalithermophilic Caloramator celere.</title>
        <authorList>
            <person name="Ciranna A."/>
            <person name="Larjo A."/>
            <person name="Kivisto A."/>
            <person name="Santala V."/>
            <person name="Roos C."/>
            <person name="Karp M."/>
        </authorList>
    </citation>
    <scope>NUCLEOTIDE SEQUENCE [LARGE SCALE GENOMIC DNA]</scope>
    <source>
        <strain evidence="8">DSM 8682</strain>
    </source>
</reference>
<accession>R7RUN0</accession>
<dbReference type="OrthoDB" id="92719at2"/>
<dbReference type="PANTHER" id="PTHR42770">
    <property type="entry name" value="AMINO ACID TRANSPORTER-RELATED"/>
    <property type="match status" value="1"/>
</dbReference>
<feature type="transmembrane region" description="Helical" evidence="7">
    <location>
        <begin position="125"/>
        <end position="143"/>
    </location>
</feature>
<keyword evidence="9" id="KW-1185">Reference proteome</keyword>
<feature type="transmembrane region" description="Helical" evidence="7">
    <location>
        <begin position="410"/>
        <end position="428"/>
    </location>
</feature>
<protein>
    <submittedName>
        <fullName evidence="8">Amino acid permease family protein</fullName>
    </submittedName>
</protein>
<dbReference type="HOGENOM" id="CLU_020854_2_1_9"/>
<feature type="transmembrane region" description="Helical" evidence="7">
    <location>
        <begin position="82"/>
        <end position="105"/>
    </location>
</feature>
<keyword evidence="6 7" id="KW-0472">Membrane</keyword>
<name>R7RUN0_9CLOT</name>
<sequence>MSNSKKLGLWTLVMLTFVPTFGFGNITSNAVVLGPAAIPSWFIVSVLFFFPLSIMIAEISSANQDKEGGLYAWIESSLGPKWAFIGTWSYFIANLFYLQMVFARIPVSTSWALFGENRFTDQNAYLLPYLSVVLAILLTFIATRGVKRFAKLSDFGGKFTLAATVIFIVFAIVGYLTGTPSATQFTAENTIPKFDVSYFATFSWLLFAVAGAEVAGTYIKEVDNPEKTFPKAVIIATIFIALAYIIGSVAVCLVASPEVLESANLKDAGYIVYKILAENWGINGKIVVQLYAFIFTITSIAAYIVWIESPIRAMFAEVPEGTFPRFLTAKSEDGTLKNALWVQCAIVIILILVPLLGIESIDAFFKLLYDLSALSLVVPYIILIVAYISFRKKNMDAPFKFFKTNSSAMVFSWIALILSVAGFIGAGFDYVLGSESTSEAIKLVFKTYGGPIILILFGYLIAFGGKKNIASKSQDQSI</sequence>
<feature type="transmembrane region" description="Helical" evidence="7">
    <location>
        <begin position="286"/>
        <end position="306"/>
    </location>
</feature>
<dbReference type="InterPro" id="IPR002293">
    <property type="entry name" value="AA/rel_permease1"/>
</dbReference>
<evidence type="ECO:0000256" key="5">
    <source>
        <dbReference type="ARBA" id="ARBA00022989"/>
    </source>
</evidence>
<comment type="subcellular location">
    <subcellularLocation>
        <location evidence="1">Cell membrane</location>
        <topology evidence="1">Multi-pass membrane protein</topology>
    </subcellularLocation>
</comment>
<evidence type="ECO:0000256" key="4">
    <source>
        <dbReference type="ARBA" id="ARBA00022692"/>
    </source>
</evidence>
<feature type="transmembrane region" description="Helical" evidence="7">
    <location>
        <begin position="340"/>
        <end position="361"/>
    </location>
</feature>
<dbReference type="eggNOG" id="COG0531">
    <property type="taxonomic scope" value="Bacteria"/>
</dbReference>
<gene>
    <name evidence="8" type="ORF">TCEL_02221</name>
</gene>
<evidence type="ECO:0000313" key="8">
    <source>
        <dbReference type="EMBL" id="CDF59153.1"/>
    </source>
</evidence>
<evidence type="ECO:0000313" key="9">
    <source>
        <dbReference type="Proteomes" id="UP000014923"/>
    </source>
</evidence>
<feature type="transmembrane region" description="Helical" evidence="7">
    <location>
        <begin position="367"/>
        <end position="390"/>
    </location>
</feature>
<organism evidence="8 9">
    <name type="scientific">Thermobrachium celere DSM 8682</name>
    <dbReference type="NCBI Taxonomy" id="941824"/>
    <lineage>
        <taxon>Bacteria</taxon>
        <taxon>Bacillati</taxon>
        <taxon>Bacillota</taxon>
        <taxon>Clostridia</taxon>
        <taxon>Eubacteriales</taxon>
        <taxon>Clostridiaceae</taxon>
        <taxon>Thermobrachium</taxon>
    </lineage>
</organism>
<keyword evidence="5 7" id="KW-1133">Transmembrane helix</keyword>
<keyword evidence="3" id="KW-1003">Cell membrane</keyword>
<evidence type="ECO:0000256" key="1">
    <source>
        <dbReference type="ARBA" id="ARBA00004651"/>
    </source>
</evidence>
<dbReference type="PIRSF" id="PIRSF006060">
    <property type="entry name" value="AA_transporter"/>
    <property type="match status" value="1"/>
</dbReference>
<proteinExistence type="predicted"/>
<keyword evidence="4 7" id="KW-0812">Transmembrane</keyword>
<dbReference type="PANTHER" id="PTHR42770:SF15">
    <property type="entry name" value="GLUTAMATE_GAMMA-AMINOBUTYRATE ANTIPORTER-RELATED"/>
    <property type="match status" value="1"/>
</dbReference>
<keyword evidence="2" id="KW-0813">Transport</keyword>
<dbReference type="Gene3D" id="1.20.1740.10">
    <property type="entry name" value="Amino acid/polyamine transporter I"/>
    <property type="match status" value="1"/>
</dbReference>
<evidence type="ECO:0000256" key="2">
    <source>
        <dbReference type="ARBA" id="ARBA00022448"/>
    </source>
</evidence>
<evidence type="ECO:0000256" key="3">
    <source>
        <dbReference type="ARBA" id="ARBA00022475"/>
    </source>
</evidence>
<dbReference type="GO" id="GO:0005886">
    <property type="term" value="C:plasma membrane"/>
    <property type="evidence" value="ECO:0007669"/>
    <property type="project" value="UniProtKB-SubCell"/>
</dbReference>
<evidence type="ECO:0000256" key="6">
    <source>
        <dbReference type="ARBA" id="ARBA00023136"/>
    </source>
</evidence>
<dbReference type="EMBL" id="CAVN010000149">
    <property type="protein sequence ID" value="CDF59153.1"/>
    <property type="molecule type" value="Genomic_DNA"/>
</dbReference>
<dbReference type="RefSeq" id="WP_018666343.1">
    <property type="nucleotide sequence ID" value="NZ_HF952039.1"/>
</dbReference>
<evidence type="ECO:0000256" key="7">
    <source>
        <dbReference type="SAM" id="Phobius"/>
    </source>
</evidence>
<dbReference type="AlphaFoldDB" id="R7RUN0"/>
<feature type="transmembrane region" description="Helical" evidence="7">
    <location>
        <begin position="38"/>
        <end position="61"/>
    </location>
</feature>
<comment type="caution">
    <text evidence="8">The sequence shown here is derived from an EMBL/GenBank/DDBJ whole genome shotgun (WGS) entry which is preliminary data.</text>
</comment>
<dbReference type="InterPro" id="IPR050367">
    <property type="entry name" value="APC_superfamily"/>
</dbReference>